<organism evidence="1 2">
    <name type="scientific">Rhizopogon vesiculosus</name>
    <dbReference type="NCBI Taxonomy" id="180088"/>
    <lineage>
        <taxon>Eukaryota</taxon>
        <taxon>Fungi</taxon>
        <taxon>Dikarya</taxon>
        <taxon>Basidiomycota</taxon>
        <taxon>Agaricomycotina</taxon>
        <taxon>Agaricomycetes</taxon>
        <taxon>Agaricomycetidae</taxon>
        <taxon>Boletales</taxon>
        <taxon>Suillineae</taxon>
        <taxon>Rhizopogonaceae</taxon>
        <taxon>Rhizopogon</taxon>
    </lineage>
</organism>
<dbReference type="STRING" id="180088.A0A1J8QNN6"/>
<reference evidence="1 2" key="1">
    <citation type="submission" date="2016-03" db="EMBL/GenBank/DDBJ databases">
        <title>Comparative genomics of the ectomycorrhizal sister species Rhizopogon vinicolor and Rhizopogon vesiculosus (Basidiomycota: Boletales) reveals a divergence of the mating type B locus.</title>
        <authorList>
            <person name="Mujic A.B."/>
            <person name="Kuo A."/>
            <person name="Tritt A."/>
            <person name="Lipzen A."/>
            <person name="Chen C."/>
            <person name="Johnson J."/>
            <person name="Sharma A."/>
            <person name="Barry K."/>
            <person name="Grigoriev I.V."/>
            <person name="Spatafora J.W."/>
        </authorList>
    </citation>
    <scope>NUCLEOTIDE SEQUENCE [LARGE SCALE GENOMIC DNA]</scope>
    <source>
        <strain evidence="1 2">AM-OR11-056</strain>
    </source>
</reference>
<protein>
    <submittedName>
        <fullName evidence="1">Uncharacterized protein</fullName>
    </submittedName>
</protein>
<accession>A0A1J8QNN6</accession>
<dbReference type="Proteomes" id="UP000183567">
    <property type="component" value="Unassembled WGS sequence"/>
</dbReference>
<gene>
    <name evidence="1" type="ORF">AZE42_13529</name>
</gene>
<proteinExistence type="predicted"/>
<dbReference type="AlphaFoldDB" id="A0A1J8QNN6"/>
<name>A0A1J8QNN6_9AGAM</name>
<dbReference type="EMBL" id="LVVM01005286">
    <property type="protein sequence ID" value="OJA11010.1"/>
    <property type="molecule type" value="Genomic_DNA"/>
</dbReference>
<feature type="non-terminal residue" evidence="1">
    <location>
        <position position="50"/>
    </location>
</feature>
<sequence length="50" mass="5561">MLTCTKTDTQLQFLDAQIQEEVRAGRLSESFGTQLLPGMYSIPIHAVPKP</sequence>
<keyword evidence="2" id="KW-1185">Reference proteome</keyword>
<evidence type="ECO:0000313" key="2">
    <source>
        <dbReference type="Proteomes" id="UP000183567"/>
    </source>
</evidence>
<evidence type="ECO:0000313" key="1">
    <source>
        <dbReference type="EMBL" id="OJA11010.1"/>
    </source>
</evidence>
<comment type="caution">
    <text evidence="1">The sequence shown here is derived from an EMBL/GenBank/DDBJ whole genome shotgun (WGS) entry which is preliminary data.</text>
</comment>
<dbReference type="OrthoDB" id="3254233at2759"/>